<evidence type="ECO:0000256" key="4">
    <source>
        <dbReference type="ARBA" id="ARBA00022989"/>
    </source>
</evidence>
<dbReference type="CDD" id="cd10336">
    <property type="entry name" value="SLC6sbd_Tyt1-Like"/>
    <property type="match status" value="1"/>
</dbReference>
<dbReference type="InterPro" id="IPR037272">
    <property type="entry name" value="SNS_sf"/>
</dbReference>
<dbReference type="AlphaFoldDB" id="A0A381N4V9"/>
<feature type="non-terminal residue" evidence="7">
    <location>
        <position position="1"/>
    </location>
</feature>
<evidence type="ECO:0000256" key="3">
    <source>
        <dbReference type="ARBA" id="ARBA00022692"/>
    </source>
</evidence>
<name>A0A381N4V9_9ZZZZ</name>
<feature type="transmembrane region" description="Helical" evidence="6">
    <location>
        <begin position="391"/>
        <end position="411"/>
    </location>
</feature>
<comment type="subcellular location">
    <subcellularLocation>
        <location evidence="1">Membrane</location>
        <topology evidence="1">Multi-pass membrane protein</topology>
    </subcellularLocation>
</comment>
<evidence type="ECO:0000256" key="2">
    <source>
        <dbReference type="ARBA" id="ARBA00022448"/>
    </source>
</evidence>
<feature type="transmembrane region" description="Helical" evidence="6">
    <location>
        <begin position="95"/>
        <end position="120"/>
    </location>
</feature>
<proteinExistence type="predicted"/>
<dbReference type="EMBL" id="UINC01000081">
    <property type="protein sequence ID" value="SUZ48698.1"/>
    <property type="molecule type" value="Genomic_DNA"/>
</dbReference>
<dbReference type="PANTHER" id="PTHR42948">
    <property type="entry name" value="TRANSPORTER"/>
    <property type="match status" value="1"/>
</dbReference>
<feature type="transmembrane region" description="Helical" evidence="6">
    <location>
        <begin position="349"/>
        <end position="371"/>
    </location>
</feature>
<sequence>VTPDESKHGMWSSRWLFVLAAAGSAVGLGNIWKFPYIAGENGGGVFVVAYLFCVALVGVPVMMAEVLMGRQGRQSPINSMRALVQQSDGSKAWSLIGWAGVAAGFLILSFYSVIAGWGLYYIGQLASGSFAGVDGTTATQALAALHSNPILMAVFHTVFMGLTVFIVARGVVSGLERAIRWLMPLLFILLIVLLGYGVASGGFAQGFDFMFGLRWEALSVDGLLVALGHAFFTLSIGMGAIMAYGAYVPSSVSITRTVITIAALDTVVALIAGLAIFSIVFANGLEPGSGPGLMFVTVPLAFGQMPLGALFGGIFFILVSFAAITSAISLTEPAIAFLVEEYNVERSRVAVSLGAACWLLGLASVFSFNVWSDVYVVGEKTVFDSIDYLTANIMLPLGGLFIALFAGYVLPKATVMSQLGITSKSAVAIWMASSRVIAPLGVLIVFLYTIWPAD</sequence>
<accession>A0A381N4V9</accession>
<keyword evidence="3 6" id="KW-0812">Transmembrane</keyword>
<evidence type="ECO:0008006" key="8">
    <source>
        <dbReference type="Google" id="ProtNLM"/>
    </source>
</evidence>
<dbReference type="InterPro" id="IPR047218">
    <property type="entry name" value="YocR/YhdH-like"/>
</dbReference>
<dbReference type="NCBIfam" id="NF037979">
    <property type="entry name" value="Na_transp"/>
    <property type="match status" value="1"/>
</dbReference>
<feature type="transmembrane region" description="Helical" evidence="6">
    <location>
        <begin position="15"/>
        <end position="32"/>
    </location>
</feature>
<dbReference type="PROSITE" id="PS00610">
    <property type="entry name" value="NA_NEUROTRAN_SYMP_1"/>
    <property type="match status" value="1"/>
</dbReference>
<feature type="transmembrane region" description="Helical" evidence="6">
    <location>
        <begin position="259"/>
        <end position="285"/>
    </location>
</feature>
<feature type="transmembrane region" description="Helical" evidence="6">
    <location>
        <begin position="150"/>
        <end position="172"/>
    </location>
</feature>
<evidence type="ECO:0000256" key="6">
    <source>
        <dbReference type="SAM" id="Phobius"/>
    </source>
</evidence>
<protein>
    <recommendedName>
        <fullName evidence="8">Transporter</fullName>
    </recommendedName>
</protein>
<feature type="transmembrane region" description="Helical" evidence="6">
    <location>
        <begin position="184"/>
        <end position="203"/>
    </location>
</feature>
<evidence type="ECO:0000256" key="1">
    <source>
        <dbReference type="ARBA" id="ARBA00004141"/>
    </source>
</evidence>
<dbReference type="SUPFAM" id="SSF161070">
    <property type="entry name" value="SNF-like"/>
    <property type="match status" value="1"/>
</dbReference>
<gene>
    <name evidence="7" type="ORF">METZ01_LOCUS1552</name>
</gene>
<dbReference type="Pfam" id="PF00209">
    <property type="entry name" value="SNF"/>
    <property type="match status" value="2"/>
</dbReference>
<feature type="transmembrane region" description="Helical" evidence="6">
    <location>
        <begin position="432"/>
        <end position="451"/>
    </location>
</feature>
<evidence type="ECO:0000256" key="5">
    <source>
        <dbReference type="ARBA" id="ARBA00023136"/>
    </source>
</evidence>
<dbReference type="PROSITE" id="PS50267">
    <property type="entry name" value="NA_NEUROTRAN_SYMP_3"/>
    <property type="match status" value="1"/>
</dbReference>
<keyword evidence="2" id="KW-0813">Transport</keyword>
<reference evidence="7" key="1">
    <citation type="submission" date="2018-05" db="EMBL/GenBank/DDBJ databases">
        <authorList>
            <person name="Lanie J.A."/>
            <person name="Ng W.-L."/>
            <person name="Kazmierczak K.M."/>
            <person name="Andrzejewski T.M."/>
            <person name="Davidsen T.M."/>
            <person name="Wayne K.J."/>
            <person name="Tettelin H."/>
            <person name="Glass J.I."/>
            <person name="Rusch D."/>
            <person name="Podicherti R."/>
            <person name="Tsui H.-C.T."/>
            <person name="Winkler M.E."/>
        </authorList>
    </citation>
    <scope>NUCLEOTIDE SEQUENCE</scope>
</reference>
<organism evidence="7">
    <name type="scientific">marine metagenome</name>
    <dbReference type="NCBI Taxonomy" id="408172"/>
    <lineage>
        <taxon>unclassified sequences</taxon>
        <taxon>metagenomes</taxon>
        <taxon>ecological metagenomes</taxon>
    </lineage>
</organism>
<keyword evidence="5 6" id="KW-0472">Membrane</keyword>
<feature type="transmembrane region" description="Helical" evidence="6">
    <location>
        <begin position="44"/>
        <end position="67"/>
    </location>
</feature>
<feature type="transmembrane region" description="Helical" evidence="6">
    <location>
        <begin position="223"/>
        <end position="247"/>
    </location>
</feature>
<evidence type="ECO:0000313" key="7">
    <source>
        <dbReference type="EMBL" id="SUZ48698.1"/>
    </source>
</evidence>
<dbReference type="InterPro" id="IPR000175">
    <property type="entry name" value="Na/ntran_symport"/>
</dbReference>
<keyword evidence="4 6" id="KW-1133">Transmembrane helix</keyword>
<dbReference type="PRINTS" id="PR00176">
    <property type="entry name" value="NANEUSMPORT"/>
</dbReference>
<dbReference type="PANTHER" id="PTHR42948:SF1">
    <property type="entry name" value="TRANSPORTER"/>
    <property type="match status" value="1"/>
</dbReference>
<dbReference type="GO" id="GO:0016020">
    <property type="term" value="C:membrane"/>
    <property type="evidence" value="ECO:0007669"/>
    <property type="project" value="UniProtKB-SubCell"/>
</dbReference>
<feature type="transmembrane region" description="Helical" evidence="6">
    <location>
        <begin position="305"/>
        <end position="328"/>
    </location>
</feature>